<reference evidence="1 2" key="1">
    <citation type="submission" date="2011-02" db="EMBL/GenBank/DDBJ databases">
        <title>The Genome Sequence of Sphaeroforma arctica JP610.</title>
        <authorList>
            <consortium name="The Broad Institute Genome Sequencing Platform"/>
            <person name="Russ C."/>
            <person name="Cuomo C."/>
            <person name="Young S.K."/>
            <person name="Zeng Q."/>
            <person name="Gargeya S."/>
            <person name="Alvarado L."/>
            <person name="Berlin A."/>
            <person name="Chapman S.B."/>
            <person name="Chen Z."/>
            <person name="Freedman E."/>
            <person name="Gellesch M."/>
            <person name="Goldberg J."/>
            <person name="Griggs A."/>
            <person name="Gujja S."/>
            <person name="Heilman E."/>
            <person name="Heiman D."/>
            <person name="Howarth C."/>
            <person name="Mehta T."/>
            <person name="Neiman D."/>
            <person name="Pearson M."/>
            <person name="Roberts A."/>
            <person name="Saif S."/>
            <person name="Shea T."/>
            <person name="Shenoy N."/>
            <person name="Sisk P."/>
            <person name="Stolte C."/>
            <person name="Sykes S."/>
            <person name="White J."/>
            <person name="Yandava C."/>
            <person name="Burger G."/>
            <person name="Gray M.W."/>
            <person name="Holland P.W.H."/>
            <person name="King N."/>
            <person name="Lang F.B.F."/>
            <person name="Roger A.J."/>
            <person name="Ruiz-Trillo I."/>
            <person name="Haas B."/>
            <person name="Nusbaum C."/>
            <person name="Birren B."/>
        </authorList>
    </citation>
    <scope>NUCLEOTIDE SEQUENCE [LARGE SCALE GENOMIC DNA]</scope>
    <source>
        <strain evidence="1 2">JP610</strain>
    </source>
</reference>
<dbReference type="Proteomes" id="UP000054560">
    <property type="component" value="Unassembled WGS sequence"/>
</dbReference>
<organism evidence="1 2">
    <name type="scientific">Sphaeroforma arctica JP610</name>
    <dbReference type="NCBI Taxonomy" id="667725"/>
    <lineage>
        <taxon>Eukaryota</taxon>
        <taxon>Ichthyosporea</taxon>
        <taxon>Ichthyophonida</taxon>
        <taxon>Sphaeroforma</taxon>
    </lineage>
</organism>
<gene>
    <name evidence="1" type="ORF">SARC_18225</name>
</gene>
<proteinExistence type="predicted"/>
<name>A0A0L0EXT9_9EUKA</name>
<accession>A0A0L0EXT9</accession>
<keyword evidence="2" id="KW-1185">Reference proteome</keyword>
<feature type="non-terminal residue" evidence="1">
    <location>
        <position position="1"/>
    </location>
</feature>
<evidence type="ECO:0000313" key="2">
    <source>
        <dbReference type="Proteomes" id="UP000054560"/>
    </source>
</evidence>
<sequence length="76" mass="8114">KTLDSGKTGGGAGTQKSSGIFGELSDAVSSFRNNDSSVHGQEQAATIEVLRSQLMALKENLREQFTTNQTLAKELQ</sequence>
<protein>
    <submittedName>
        <fullName evidence="1">Uncharacterized protein</fullName>
    </submittedName>
</protein>
<dbReference type="EMBL" id="KQ256282">
    <property type="protein sequence ID" value="KNC69266.1"/>
    <property type="molecule type" value="Genomic_DNA"/>
</dbReference>
<feature type="non-terminal residue" evidence="1">
    <location>
        <position position="76"/>
    </location>
</feature>
<dbReference type="GeneID" id="25918729"/>
<dbReference type="RefSeq" id="XP_014143168.1">
    <property type="nucleotide sequence ID" value="XM_014287693.1"/>
</dbReference>
<dbReference type="AlphaFoldDB" id="A0A0L0EXT9"/>
<evidence type="ECO:0000313" key="1">
    <source>
        <dbReference type="EMBL" id="KNC69266.1"/>
    </source>
</evidence>